<comment type="caution">
    <text evidence="1">The sequence shown here is derived from an EMBL/GenBank/DDBJ whole genome shotgun (WGS) entry which is preliminary data.</text>
</comment>
<evidence type="ECO:0000313" key="1">
    <source>
        <dbReference type="EMBL" id="GHC12610.1"/>
    </source>
</evidence>
<protein>
    <submittedName>
        <fullName evidence="1">Uncharacterized protein</fullName>
    </submittedName>
</protein>
<dbReference type="RefSeq" id="WP_189380200.1">
    <property type="nucleotide sequence ID" value="NZ_BMYI01000001.1"/>
</dbReference>
<sequence length="250" mass="27713">MIMRSNGFDHVRDRIDRLVEAGSGLTSQQIAPHLWDEADVRRRVEAARAFAARTGAPMAAARDPMQLVENWIVERGGTRRRDGSHWRDMCQLEVMVAQAAQRHLDKGLDPAAFVAPFTPGQIAVARDYRALVEWRNGSAMKCASLEAGRGSGQGGLFIDTFIGQGDWLADLRHRVGDVVILDIRRQMDRGNARRKVTALAALDAVVIEGLDLSAVLARYRWAVKGQTRATLRAGLRAALDRMQGYREKGD</sequence>
<keyword evidence="2" id="KW-1185">Reference proteome</keyword>
<name>A0ABQ3F7X9_9RHOB</name>
<accession>A0ABQ3F7X9</accession>
<evidence type="ECO:0000313" key="2">
    <source>
        <dbReference type="Proteomes" id="UP000658305"/>
    </source>
</evidence>
<dbReference type="EMBL" id="BMYI01000001">
    <property type="protein sequence ID" value="GHC12610.1"/>
    <property type="molecule type" value="Genomic_DNA"/>
</dbReference>
<organism evidence="1 2">
    <name type="scientific">Gemmobacter nanjingensis</name>
    <dbReference type="NCBI Taxonomy" id="488454"/>
    <lineage>
        <taxon>Bacteria</taxon>
        <taxon>Pseudomonadati</taxon>
        <taxon>Pseudomonadota</taxon>
        <taxon>Alphaproteobacteria</taxon>
        <taxon>Rhodobacterales</taxon>
        <taxon>Paracoccaceae</taxon>
        <taxon>Gemmobacter</taxon>
    </lineage>
</organism>
<dbReference type="Proteomes" id="UP000658305">
    <property type="component" value="Unassembled WGS sequence"/>
</dbReference>
<reference evidence="2" key="1">
    <citation type="journal article" date="2019" name="Int. J. Syst. Evol. Microbiol.">
        <title>The Global Catalogue of Microorganisms (GCM) 10K type strain sequencing project: providing services to taxonomists for standard genome sequencing and annotation.</title>
        <authorList>
            <consortium name="The Broad Institute Genomics Platform"/>
            <consortium name="The Broad Institute Genome Sequencing Center for Infectious Disease"/>
            <person name="Wu L."/>
            <person name="Ma J."/>
        </authorList>
    </citation>
    <scope>NUCLEOTIDE SEQUENCE [LARGE SCALE GENOMIC DNA]</scope>
    <source>
        <strain evidence="2">KCTC 23298</strain>
    </source>
</reference>
<gene>
    <name evidence="1" type="ORF">GCM10007291_07350</name>
</gene>
<proteinExistence type="predicted"/>